<accession>A0ABU7U3J8</accession>
<keyword evidence="1" id="KW-0732">Signal</keyword>
<feature type="chain" id="PRO_5047102802" evidence="1">
    <location>
        <begin position="22"/>
        <end position="268"/>
    </location>
</feature>
<evidence type="ECO:0000313" key="3">
    <source>
        <dbReference type="Proteomes" id="UP001312908"/>
    </source>
</evidence>
<reference evidence="2 3" key="1">
    <citation type="submission" date="2023-10" db="EMBL/GenBank/DDBJ databases">
        <title>Sorlinia euscelidii gen. nov., sp. nov., an acetic acid bacteria isolated from the gut of Euscelidius variegatus emitter.</title>
        <authorList>
            <person name="Michoud G."/>
            <person name="Marasco R."/>
            <person name="Seferji K."/>
            <person name="Gonella E."/>
            <person name="Garuglieri E."/>
            <person name="Alma A."/>
            <person name="Mapelli F."/>
            <person name="Borin S."/>
            <person name="Daffonchio D."/>
            <person name="Crotti E."/>
        </authorList>
    </citation>
    <scope>NUCLEOTIDE SEQUENCE [LARGE SCALE GENOMIC DNA]</scope>
    <source>
        <strain evidence="2 3">EV16P</strain>
    </source>
</reference>
<dbReference type="EMBL" id="JAWJZY010000003">
    <property type="protein sequence ID" value="MEE8659050.1"/>
    <property type="molecule type" value="Genomic_DNA"/>
</dbReference>
<dbReference type="Gene3D" id="3.90.210.10">
    <property type="entry name" value="Heat-Labile Enterotoxin, subunit A"/>
    <property type="match status" value="1"/>
</dbReference>
<dbReference type="RefSeq" id="WP_394819914.1">
    <property type="nucleotide sequence ID" value="NZ_JAWJZY010000003.1"/>
</dbReference>
<evidence type="ECO:0000313" key="2">
    <source>
        <dbReference type="EMBL" id="MEE8659050.1"/>
    </source>
</evidence>
<gene>
    <name evidence="2" type="ORF">DOFOFD_08500</name>
</gene>
<comment type="caution">
    <text evidence="2">The sequence shown here is derived from an EMBL/GenBank/DDBJ whole genome shotgun (WGS) entry which is preliminary data.</text>
</comment>
<protein>
    <submittedName>
        <fullName evidence="2">Uncharacterized protein</fullName>
    </submittedName>
</protein>
<proteinExistence type="predicted"/>
<sequence length="268" mass="29645">MTAFLIKTFLKHLIVSIVAVAGITSTSVADTPPHVVYIFTASPPETIFDNGFIAKGTDHDFIRFISGVSVADGTSAYLVLNDSLERTLAAARVRLIQRPDVAYYLYAVRPSNSFYNVMTSLLYARSVLPDGDTRQRVSVMLVGMRPYDIWAARDYVSGSQVYRARRLYLNDGRVTLGTVISNPLYLFGRPEVSPHPMPIRNRSDDTVLMGEQAHQVGFVLLGMDRMGCGAQRPHFKVARGDRCTSAEKLSFAALHTEIVSKLIALNVL</sequence>
<dbReference type="Proteomes" id="UP001312908">
    <property type="component" value="Unassembled WGS sequence"/>
</dbReference>
<keyword evidence="3" id="KW-1185">Reference proteome</keyword>
<evidence type="ECO:0000256" key="1">
    <source>
        <dbReference type="SAM" id="SignalP"/>
    </source>
</evidence>
<name>A0ABU7U3J8_9PROT</name>
<feature type="signal peptide" evidence="1">
    <location>
        <begin position="1"/>
        <end position="21"/>
    </location>
</feature>
<organism evidence="2 3">
    <name type="scientific">Sorlinia euscelidii</name>
    <dbReference type="NCBI Taxonomy" id="3081148"/>
    <lineage>
        <taxon>Bacteria</taxon>
        <taxon>Pseudomonadati</taxon>
        <taxon>Pseudomonadota</taxon>
        <taxon>Alphaproteobacteria</taxon>
        <taxon>Acetobacterales</taxon>
        <taxon>Acetobacteraceae</taxon>
        <taxon>Sorlinia</taxon>
    </lineage>
</organism>
<dbReference type="SUPFAM" id="SSF56399">
    <property type="entry name" value="ADP-ribosylation"/>
    <property type="match status" value="1"/>
</dbReference>